<dbReference type="OrthoDB" id="3546297at2759"/>
<feature type="compositionally biased region" description="Polar residues" evidence="1">
    <location>
        <begin position="11"/>
        <end position="22"/>
    </location>
</feature>
<evidence type="ECO:0000313" key="3">
    <source>
        <dbReference type="Proteomes" id="UP000664203"/>
    </source>
</evidence>
<reference evidence="2" key="1">
    <citation type="submission" date="2021-03" db="EMBL/GenBank/DDBJ databases">
        <authorList>
            <person name="Tagirdzhanova G."/>
        </authorList>
    </citation>
    <scope>NUCLEOTIDE SEQUENCE</scope>
</reference>
<evidence type="ECO:0000256" key="1">
    <source>
        <dbReference type="SAM" id="MobiDB-lite"/>
    </source>
</evidence>
<comment type="caution">
    <text evidence="2">The sequence shown here is derived from an EMBL/GenBank/DDBJ whole genome shotgun (WGS) entry which is preliminary data.</text>
</comment>
<dbReference type="AlphaFoldDB" id="A0A8H3I778"/>
<proteinExistence type="predicted"/>
<organism evidence="2 3">
    <name type="scientific">Alectoria fallacina</name>
    <dbReference type="NCBI Taxonomy" id="1903189"/>
    <lineage>
        <taxon>Eukaryota</taxon>
        <taxon>Fungi</taxon>
        <taxon>Dikarya</taxon>
        <taxon>Ascomycota</taxon>
        <taxon>Pezizomycotina</taxon>
        <taxon>Lecanoromycetes</taxon>
        <taxon>OSLEUM clade</taxon>
        <taxon>Lecanoromycetidae</taxon>
        <taxon>Lecanorales</taxon>
        <taxon>Lecanorineae</taxon>
        <taxon>Parmeliaceae</taxon>
        <taxon>Alectoria</taxon>
    </lineage>
</organism>
<keyword evidence="3" id="KW-1185">Reference proteome</keyword>
<accession>A0A8H3I778</accession>
<name>A0A8H3I778_9LECA</name>
<protein>
    <submittedName>
        <fullName evidence="2">Uncharacterized protein</fullName>
    </submittedName>
</protein>
<evidence type="ECO:0000313" key="2">
    <source>
        <dbReference type="EMBL" id="CAF9909985.1"/>
    </source>
</evidence>
<dbReference type="EMBL" id="CAJPDR010000039">
    <property type="protein sequence ID" value="CAF9909985.1"/>
    <property type="molecule type" value="Genomic_DNA"/>
</dbReference>
<gene>
    <name evidence="2" type="ORF">ALECFALPRED_006125</name>
</gene>
<sequence>MAKAADEDTSYSKSRLSDTQENFNQRDATKEIARSFLNLWSNITDDNALTLYGFRRFRTTHLLNLRLLEAEIDKIDHKIYQAGLSLGLPSTSADKLGLKHSKRDGHAPSPEEVLNPELVSKLRQLLKEYGMSMYHEE</sequence>
<feature type="region of interest" description="Disordered" evidence="1">
    <location>
        <begin position="1"/>
        <end position="22"/>
    </location>
</feature>
<dbReference type="Proteomes" id="UP000664203">
    <property type="component" value="Unassembled WGS sequence"/>
</dbReference>